<protein>
    <submittedName>
        <fullName evidence="4">15-hydroxyprostaglandin dehydrogenase NAD(+)-like</fullName>
    </submittedName>
</protein>
<name>A0A1V9YTC2_ACHHY</name>
<dbReference type="GO" id="GO:0005737">
    <property type="term" value="C:cytoplasm"/>
    <property type="evidence" value="ECO:0007669"/>
    <property type="project" value="TreeGrafter"/>
</dbReference>
<dbReference type="PROSITE" id="PS00061">
    <property type="entry name" value="ADH_SHORT"/>
    <property type="match status" value="2"/>
</dbReference>
<dbReference type="EMBL" id="JNBR01001066">
    <property type="protein sequence ID" value="OQR88823.1"/>
    <property type="molecule type" value="Genomic_DNA"/>
</dbReference>
<comment type="similarity">
    <text evidence="1 3">Belongs to the short-chain dehydrogenases/reductases (SDR) family.</text>
</comment>
<organism evidence="4 5">
    <name type="scientific">Achlya hypogyna</name>
    <name type="common">Oomycete</name>
    <name type="synonym">Protoachlya hypogyna</name>
    <dbReference type="NCBI Taxonomy" id="1202772"/>
    <lineage>
        <taxon>Eukaryota</taxon>
        <taxon>Sar</taxon>
        <taxon>Stramenopiles</taxon>
        <taxon>Oomycota</taxon>
        <taxon>Saprolegniomycetes</taxon>
        <taxon>Saprolegniales</taxon>
        <taxon>Achlyaceae</taxon>
        <taxon>Achlya</taxon>
    </lineage>
</organism>
<dbReference type="GO" id="GO:0016616">
    <property type="term" value="F:oxidoreductase activity, acting on the CH-OH group of donors, NAD or NADP as acceptor"/>
    <property type="evidence" value="ECO:0007669"/>
    <property type="project" value="TreeGrafter"/>
</dbReference>
<sequence length="492" mass="51683">MQLQDIAAIVTGAAQGLGLAFAKLILDGGGRAFLTDINSTALEAAARELQAVHGARVGFCFQDVTDDSSFDKVFDAASALFGCVNVLVNNAGINCPYYEFYKAPGTGWRKLVEINLISVMRGTQVALRRLTSPGVIVNVASAAAFHPTPSIPEYGTTKAAVVSFTRAVAARNTGIRVVAFCPAFVDTAMGRIAVSQSPQAVAQFGGVMTCEYAAEAFKTAVLDESNNGQALLVTPRHHVTAIVTGAGQGLGLAFTTALLAQGARIFMTDINLDIVTASCAALEGAHHGRVACSRQDVCDDASFAAAFDAAERQFGPVNVLINNAGVAVPFNSFYDEPTSDAWRKLMEINVVAVMRGTQEALHRLQASSVTDFVPIVVNISSVSAMWPVAELPEYSTSKAAVVAFSTAVGKRVEATNVRVVSICPAFTNTAMGRAAEAGNPAMVGHLGQLMTPEFVAQGVVQLVTDRDNSGRVMIVTNRGIKYRGGTKPSAKL</sequence>
<dbReference type="InterPro" id="IPR002347">
    <property type="entry name" value="SDR_fam"/>
</dbReference>
<dbReference type="InterPro" id="IPR020904">
    <property type="entry name" value="Sc_DH/Rdtase_CS"/>
</dbReference>
<keyword evidence="2" id="KW-0560">Oxidoreductase</keyword>
<evidence type="ECO:0000256" key="1">
    <source>
        <dbReference type="ARBA" id="ARBA00006484"/>
    </source>
</evidence>
<comment type="caution">
    <text evidence="4">The sequence shown here is derived from an EMBL/GenBank/DDBJ whole genome shotgun (WGS) entry which is preliminary data.</text>
</comment>
<dbReference type="InterPro" id="IPR036291">
    <property type="entry name" value="NAD(P)-bd_dom_sf"/>
</dbReference>
<dbReference type="SUPFAM" id="SSF51735">
    <property type="entry name" value="NAD(P)-binding Rossmann-fold domains"/>
    <property type="match status" value="2"/>
</dbReference>
<dbReference type="Gene3D" id="3.40.50.720">
    <property type="entry name" value="NAD(P)-binding Rossmann-like Domain"/>
    <property type="match status" value="2"/>
</dbReference>
<dbReference type="AlphaFoldDB" id="A0A1V9YTC2"/>
<dbReference type="STRING" id="1202772.A0A1V9YTC2"/>
<gene>
    <name evidence="4" type="ORF">ACHHYP_06610</name>
</gene>
<keyword evidence="5" id="KW-1185">Reference proteome</keyword>
<dbReference type="PANTHER" id="PTHR44229">
    <property type="entry name" value="15-HYDROXYPROSTAGLANDIN DEHYDROGENASE [NAD(+)]"/>
    <property type="match status" value="1"/>
</dbReference>
<dbReference type="Proteomes" id="UP000243579">
    <property type="component" value="Unassembled WGS sequence"/>
</dbReference>
<evidence type="ECO:0000256" key="2">
    <source>
        <dbReference type="ARBA" id="ARBA00023002"/>
    </source>
</evidence>
<reference evidence="4 5" key="1">
    <citation type="journal article" date="2014" name="Genome Biol. Evol.">
        <title>The secreted proteins of Achlya hypogyna and Thraustotheca clavata identify the ancestral oomycete secretome and reveal gene acquisitions by horizontal gene transfer.</title>
        <authorList>
            <person name="Misner I."/>
            <person name="Blouin N."/>
            <person name="Leonard G."/>
            <person name="Richards T.A."/>
            <person name="Lane C.E."/>
        </authorList>
    </citation>
    <scope>NUCLEOTIDE SEQUENCE [LARGE SCALE GENOMIC DNA]</scope>
    <source>
        <strain evidence="4 5">ATCC 48635</strain>
    </source>
</reference>
<dbReference type="FunFam" id="3.40.50.720:FF:000084">
    <property type="entry name" value="Short-chain dehydrogenase reductase"/>
    <property type="match status" value="2"/>
</dbReference>
<dbReference type="PRINTS" id="PR00080">
    <property type="entry name" value="SDRFAMILY"/>
</dbReference>
<evidence type="ECO:0000256" key="3">
    <source>
        <dbReference type="RuleBase" id="RU000363"/>
    </source>
</evidence>
<evidence type="ECO:0000313" key="4">
    <source>
        <dbReference type="EMBL" id="OQR88823.1"/>
    </source>
</evidence>
<dbReference type="OrthoDB" id="37659at2759"/>
<evidence type="ECO:0000313" key="5">
    <source>
        <dbReference type="Proteomes" id="UP000243579"/>
    </source>
</evidence>
<dbReference type="PANTHER" id="PTHR44229:SF4">
    <property type="entry name" value="15-HYDROXYPROSTAGLANDIN DEHYDROGENASE [NAD(+)]"/>
    <property type="match status" value="1"/>
</dbReference>
<dbReference type="Pfam" id="PF00106">
    <property type="entry name" value="adh_short"/>
    <property type="match status" value="2"/>
</dbReference>
<accession>A0A1V9YTC2</accession>
<dbReference type="PRINTS" id="PR00081">
    <property type="entry name" value="GDHRDH"/>
</dbReference>
<proteinExistence type="inferred from homology"/>